<evidence type="ECO:0000313" key="4">
    <source>
        <dbReference type="EMBL" id="CAG8570867.1"/>
    </source>
</evidence>
<dbReference type="Gene3D" id="3.60.110.10">
    <property type="entry name" value="Carbon-nitrogen hydrolase"/>
    <property type="match status" value="1"/>
</dbReference>
<dbReference type="GO" id="GO:0006107">
    <property type="term" value="P:oxaloacetate metabolic process"/>
    <property type="evidence" value="ECO:0007669"/>
    <property type="project" value="TreeGrafter"/>
</dbReference>
<dbReference type="Proteomes" id="UP000789739">
    <property type="component" value="Unassembled WGS sequence"/>
</dbReference>
<dbReference type="InterPro" id="IPR003010">
    <property type="entry name" value="C-N_Hydrolase"/>
</dbReference>
<dbReference type="Pfam" id="PF00795">
    <property type="entry name" value="CN_hydrolase"/>
    <property type="match status" value="1"/>
</dbReference>
<evidence type="ECO:0000256" key="2">
    <source>
        <dbReference type="ARBA" id="ARBA00022801"/>
    </source>
</evidence>
<sequence length="281" mass="31164">MTSNSFKLACIQLAVGSNKRTNLDRAKGKILEAAREGANVVVLPECFNSPYGTQYFAEYAESIPEGESVSVLSQAAKEAKVLLVPFRNETKNPANCTTHALCIILKARELIATHRKIHLFDIDIPGKIRFQESDILKPGNSLTIFDTAYGKMSIGICYDMRFPELAMIAARKACVMMIYPGAFNMITGPLHWELLQRARAVDNQLFVATCSPARDMNATYNAWGHSTVVDPSGQIIATTEHEEATVYAEIDLQQLQTVRQSIPVSMQRRFDIYVDVAANAK</sequence>
<dbReference type="AlphaFoldDB" id="A0A9N9BJE7"/>
<dbReference type="InterPro" id="IPR036526">
    <property type="entry name" value="C-N_Hydrolase_sf"/>
</dbReference>
<keyword evidence="5" id="KW-1185">Reference proteome</keyword>
<dbReference type="OrthoDB" id="10250282at2759"/>
<dbReference type="GO" id="GO:0006528">
    <property type="term" value="P:asparagine metabolic process"/>
    <property type="evidence" value="ECO:0007669"/>
    <property type="project" value="TreeGrafter"/>
</dbReference>
<evidence type="ECO:0000256" key="1">
    <source>
        <dbReference type="ARBA" id="ARBA00010613"/>
    </source>
</evidence>
<accession>A0A9N9BJE7</accession>
<comment type="caution">
    <text evidence="4">The sequence shown here is derived from an EMBL/GenBank/DDBJ whole genome shotgun (WGS) entry which is preliminary data.</text>
</comment>
<dbReference type="GO" id="GO:0006541">
    <property type="term" value="P:glutamine metabolic process"/>
    <property type="evidence" value="ECO:0007669"/>
    <property type="project" value="TreeGrafter"/>
</dbReference>
<dbReference type="GO" id="GO:0050152">
    <property type="term" value="F:omega-amidase activity"/>
    <property type="evidence" value="ECO:0007669"/>
    <property type="project" value="TreeGrafter"/>
</dbReference>
<protein>
    <submittedName>
        <fullName evidence="4">432_t:CDS:1</fullName>
    </submittedName>
</protein>
<dbReference type="CDD" id="cd07572">
    <property type="entry name" value="nit"/>
    <property type="match status" value="1"/>
</dbReference>
<evidence type="ECO:0000313" key="5">
    <source>
        <dbReference type="Proteomes" id="UP000789739"/>
    </source>
</evidence>
<gene>
    <name evidence="4" type="ORF">PBRASI_LOCUS6091</name>
</gene>
<dbReference type="SUPFAM" id="SSF56317">
    <property type="entry name" value="Carbon-nitrogen hydrolase"/>
    <property type="match status" value="1"/>
</dbReference>
<keyword evidence="2" id="KW-0378">Hydrolase</keyword>
<dbReference type="InterPro" id="IPR045254">
    <property type="entry name" value="Nit1/2_C-N_Hydrolase"/>
</dbReference>
<dbReference type="EMBL" id="CAJVPI010000773">
    <property type="protein sequence ID" value="CAG8570867.1"/>
    <property type="molecule type" value="Genomic_DNA"/>
</dbReference>
<comment type="similarity">
    <text evidence="1">Belongs to the carbon-nitrogen hydrolase superfamily. NIT1/NIT2 family.</text>
</comment>
<dbReference type="PANTHER" id="PTHR23088:SF30">
    <property type="entry name" value="OMEGA-AMIDASE NIT2"/>
    <property type="match status" value="1"/>
</dbReference>
<name>A0A9N9BJE7_9GLOM</name>
<dbReference type="PROSITE" id="PS50263">
    <property type="entry name" value="CN_HYDROLASE"/>
    <property type="match status" value="1"/>
</dbReference>
<proteinExistence type="inferred from homology"/>
<reference evidence="4" key="1">
    <citation type="submission" date="2021-06" db="EMBL/GenBank/DDBJ databases">
        <authorList>
            <person name="Kallberg Y."/>
            <person name="Tangrot J."/>
            <person name="Rosling A."/>
        </authorList>
    </citation>
    <scope>NUCLEOTIDE SEQUENCE</scope>
    <source>
        <strain evidence="4">BR232B</strain>
    </source>
</reference>
<dbReference type="GO" id="GO:0005739">
    <property type="term" value="C:mitochondrion"/>
    <property type="evidence" value="ECO:0007669"/>
    <property type="project" value="TreeGrafter"/>
</dbReference>
<dbReference type="PANTHER" id="PTHR23088">
    <property type="entry name" value="NITRILASE-RELATED"/>
    <property type="match status" value="1"/>
</dbReference>
<evidence type="ECO:0000259" key="3">
    <source>
        <dbReference type="PROSITE" id="PS50263"/>
    </source>
</evidence>
<dbReference type="FunFam" id="3.60.110.10:FF:000002">
    <property type="entry name" value="Nitrilase family member 2"/>
    <property type="match status" value="1"/>
</dbReference>
<feature type="domain" description="CN hydrolase" evidence="3">
    <location>
        <begin position="6"/>
        <end position="252"/>
    </location>
</feature>
<organism evidence="4 5">
    <name type="scientific">Paraglomus brasilianum</name>
    <dbReference type="NCBI Taxonomy" id="144538"/>
    <lineage>
        <taxon>Eukaryota</taxon>
        <taxon>Fungi</taxon>
        <taxon>Fungi incertae sedis</taxon>
        <taxon>Mucoromycota</taxon>
        <taxon>Glomeromycotina</taxon>
        <taxon>Glomeromycetes</taxon>
        <taxon>Paraglomerales</taxon>
        <taxon>Paraglomeraceae</taxon>
        <taxon>Paraglomus</taxon>
    </lineage>
</organism>